<sequence length="58" mass="6250">MNRRGVTRRDHRSCGLTHSNSTTGVGRGPDTSCPSPGAQGEWQVARTYASEVAHLALR</sequence>
<organism evidence="2 3">
    <name type="scientific">Streptomyces griseoviridis</name>
    <dbReference type="NCBI Taxonomy" id="45398"/>
    <lineage>
        <taxon>Bacteria</taxon>
        <taxon>Bacillati</taxon>
        <taxon>Actinomycetota</taxon>
        <taxon>Actinomycetes</taxon>
        <taxon>Kitasatosporales</taxon>
        <taxon>Streptomycetaceae</taxon>
        <taxon>Streptomyces</taxon>
    </lineage>
</organism>
<proteinExistence type="predicted"/>
<evidence type="ECO:0000256" key="1">
    <source>
        <dbReference type="SAM" id="MobiDB-lite"/>
    </source>
</evidence>
<feature type="region of interest" description="Disordered" evidence="1">
    <location>
        <begin position="1"/>
        <end position="39"/>
    </location>
</feature>
<name>A0ABT9LDK9_STRGD</name>
<feature type="compositionally biased region" description="Basic residues" evidence="1">
    <location>
        <begin position="1"/>
        <end position="11"/>
    </location>
</feature>
<dbReference type="Proteomes" id="UP001231675">
    <property type="component" value="Unassembled WGS sequence"/>
</dbReference>
<protein>
    <submittedName>
        <fullName evidence="2">Uncharacterized protein</fullName>
    </submittedName>
</protein>
<accession>A0ABT9LDK9</accession>
<gene>
    <name evidence="2" type="ORF">J2S47_002241</name>
</gene>
<reference evidence="2 3" key="1">
    <citation type="submission" date="2023-07" db="EMBL/GenBank/DDBJ databases">
        <title>Sequencing the genomes of 1000 actinobacteria strains.</title>
        <authorList>
            <person name="Klenk H.-P."/>
        </authorList>
    </citation>
    <scope>NUCLEOTIDE SEQUENCE [LARGE SCALE GENOMIC DNA]</scope>
    <source>
        <strain evidence="2 3">DSM 40229</strain>
    </source>
</reference>
<evidence type="ECO:0000313" key="3">
    <source>
        <dbReference type="Proteomes" id="UP001231675"/>
    </source>
</evidence>
<comment type="caution">
    <text evidence="2">The sequence shown here is derived from an EMBL/GenBank/DDBJ whole genome shotgun (WGS) entry which is preliminary data.</text>
</comment>
<evidence type="ECO:0000313" key="2">
    <source>
        <dbReference type="EMBL" id="MDP9681739.1"/>
    </source>
</evidence>
<dbReference type="EMBL" id="JAURUD010000001">
    <property type="protein sequence ID" value="MDP9681739.1"/>
    <property type="molecule type" value="Genomic_DNA"/>
</dbReference>
<keyword evidence="3" id="KW-1185">Reference proteome</keyword>